<comment type="caution">
    <text evidence="2">The sequence shown here is derived from an EMBL/GenBank/DDBJ whole genome shotgun (WGS) entry which is preliminary data.</text>
</comment>
<evidence type="ECO:0000256" key="1">
    <source>
        <dbReference type="SAM" id="Phobius"/>
    </source>
</evidence>
<dbReference type="EMBL" id="MHCC01000027">
    <property type="protein sequence ID" value="OGY12521.1"/>
    <property type="molecule type" value="Genomic_DNA"/>
</dbReference>
<name>A0A1G1VB54_9BACT</name>
<evidence type="ECO:0000313" key="3">
    <source>
        <dbReference type="Proteomes" id="UP000178659"/>
    </source>
</evidence>
<protein>
    <submittedName>
        <fullName evidence="2">Uncharacterized protein</fullName>
    </submittedName>
</protein>
<feature type="transmembrane region" description="Helical" evidence="1">
    <location>
        <begin position="65"/>
        <end position="84"/>
    </location>
</feature>
<accession>A0A1G1VB54</accession>
<keyword evidence="1" id="KW-0472">Membrane</keyword>
<gene>
    <name evidence="2" type="ORF">A3A77_00935</name>
</gene>
<proteinExistence type="predicted"/>
<feature type="transmembrane region" description="Helical" evidence="1">
    <location>
        <begin position="12"/>
        <end position="31"/>
    </location>
</feature>
<organism evidence="2 3">
    <name type="scientific">Candidatus Blackburnbacteria bacterium RIFCSPLOWO2_01_FULL_40_20</name>
    <dbReference type="NCBI Taxonomy" id="1797519"/>
    <lineage>
        <taxon>Bacteria</taxon>
        <taxon>Candidatus Blackburniibacteriota</taxon>
    </lineage>
</organism>
<reference evidence="2 3" key="1">
    <citation type="journal article" date="2016" name="Nat. Commun.">
        <title>Thousands of microbial genomes shed light on interconnected biogeochemical processes in an aquifer system.</title>
        <authorList>
            <person name="Anantharaman K."/>
            <person name="Brown C.T."/>
            <person name="Hug L.A."/>
            <person name="Sharon I."/>
            <person name="Castelle C.J."/>
            <person name="Probst A.J."/>
            <person name="Thomas B.C."/>
            <person name="Singh A."/>
            <person name="Wilkins M.J."/>
            <person name="Karaoz U."/>
            <person name="Brodie E.L."/>
            <person name="Williams K.H."/>
            <person name="Hubbard S.S."/>
            <person name="Banfield J.F."/>
        </authorList>
    </citation>
    <scope>NUCLEOTIDE SEQUENCE [LARGE SCALE GENOMIC DNA]</scope>
</reference>
<feature type="transmembrane region" description="Helical" evidence="1">
    <location>
        <begin position="40"/>
        <end position="59"/>
    </location>
</feature>
<evidence type="ECO:0000313" key="2">
    <source>
        <dbReference type="EMBL" id="OGY12521.1"/>
    </source>
</evidence>
<dbReference type="AlphaFoldDB" id="A0A1G1VB54"/>
<dbReference type="Proteomes" id="UP000178659">
    <property type="component" value="Unassembled WGS sequence"/>
</dbReference>
<keyword evidence="1" id="KW-0812">Transmembrane</keyword>
<keyword evidence="1" id="KW-1133">Transmembrane helix</keyword>
<sequence>MENITTFDLLASFLWTWVVGLSPAILIRFVFLKRPLRKRFVIPLVIMLWLAQSYISFLISDAAEVEWRLSSALVLVALASFFILRKKNKLQTNN</sequence>